<evidence type="ECO:0000256" key="6">
    <source>
        <dbReference type="ARBA" id="ARBA00022840"/>
    </source>
</evidence>
<feature type="repeat" description="ANK" evidence="7">
    <location>
        <begin position="144"/>
        <end position="176"/>
    </location>
</feature>
<dbReference type="InterPro" id="IPR029071">
    <property type="entry name" value="Ubiquitin-like_domsf"/>
</dbReference>
<comment type="caution">
    <text evidence="11">The sequence shown here is derived from an EMBL/GenBank/DDBJ whole genome shotgun (WGS) entry which is preliminary data.</text>
</comment>
<keyword evidence="5" id="KW-0418">Kinase</keyword>
<feature type="domain" description="Ubiquitin-like" evidence="10">
    <location>
        <begin position="1"/>
        <end position="73"/>
    </location>
</feature>
<protein>
    <submittedName>
        <fullName evidence="11">Uncharacterized protein</fullName>
    </submittedName>
</protein>
<evidence type="ECO:0000256" key="1">
    <source>
        <dbReference type="ARBA" id="ARBA00011245"/>
    </source>
</evidence>
<feature type="binding site" evidence="8">
    <location>
        <position position="437"/>
    </location>
    <ligand>
        <name>ATP</name>
        <dbReference type="ChEBI" id="CHEBI:30616"/>
    </ligand>
</feature>
<accession>A0AAU9JK54</accession>
<dbReference type="Gene3D" id="3.10.20.90">
    <property type="entry name" value="Phosphatidylinositol 3-kinase Catalytic Subunit, Chain A, domain 1"/>
    <property type="match status" value="1"/>
</dbReference>
<evidence type="ECO:0000256" key="7">
    <source>
        <dbReference type="PROSITE-ProRule" id="PRU00023"/>
    </source>
</evidence>
<comment type="subunit">
    <text evidence="1">Monomer.</text>
</comment>
<dbReference type="InterPro" id="IPR045270">
    <property type="entry name" value="STKc_AGC"/>
</dbReference>
<evidence type="ECO:0000256" key="2">
    <source>
        <dbReference type="ARBA" id="ARBA00022527"/>
    </source>
</evidence>
<dbReference type="InterPro" id="IPR008271">
    <property type="entry name" value="Ser/Thr_kinase_AS"/>
</dbReference>
<dbReference type="PROSITE" id="PS50088">
    <property type="entry name" value="ANK_REPEAT"/>
    <property type="match status" value="2"/>
</dbReference>
<dbReference type="CDD" id="cd17039">
    <property type="entry name" value="Ubl_ubiquitin_like"/>
    <property type="match status" value="1"/>
</dbReference>
<dbReference type="FunFam" id="3.30.200.20:FF:000042">
    <property type="entry name" value="Aurora kinase A"/>
    <property type="match status" value="1"/>
</dbReference>
<dbReference type="CDD" id="cd05123">
    <property type="entry name" value="STKc_AGC"/>
    <property type="match status" value="1"/>
</dbReference>
<dbReference type="Proteomes" id="UP001162131">
    <property type="component" value="Unassembled WGS sequence"/>
</dbReference>
<dbReference type="SUPFAM" id="SSF48403">
    <property type="entry name" value="Ankyrin repeat"/>
    <property type="match status" value="1"/>
</dbReference>
<dbReference type="GO" id="GO:0004691">
    <property type="term" value="F:cAMP-dependent protein kinase activity"/>
    <property type="evidence" value="ECO:0007669"/>
    <property type="project" value="TreeGrafter"/>
</dbReference>
<feature type="domain" description="Protein kinase" evidence="9">
    <location>
        <begin position="408"/>
        <end position="660"/>
    </location>
</feature>
<dbReference type="Gene3D" id="3.30.200.20">
    <property type="entry name" value="Phosphorylase Kinase, domain 1"/>
    <property type="match status" value="1"/>
</dbReference>
<dbReference type="InterPro" id="IPR017441">
    <property type="entry name" value="Protein_kinase_ATP_BS"/>
</dbReference>
<dbReference type="Pfam" id="PF00069">
    <property type="entry name" value="Pkinase"/>
    <property type="match status" value="1"/>
</dbReference>
<dbReference type="PROSITE" id="PS50011">
    <property type="entry name" value="PROTEIN_KINASE_DOM"/>
    <property type="match status" value="1"/>
</dbReference>
<dbReference type="PROSITE" id="PS50297">
    <property type="entry name" value="ANK_REP_REGION"/>
    <property type="match status" value="1"/>
</dbReference>
<evidence type="ECO:0000259" key="9">
    <source>
        <dbReference type="PROSITE" id="PS50011"/>
    </source>
</evidence>
<evidence type="ECO:0000313" key="12">
    <source>
        <dbReference type="Proteomes" id="UP001162131"/>
    </source>
</evidence>
<gene>
    <name evidence="11" type="ORF">BSTOLATCC_MIC44258</name>
</gene>
<dbReference type="InterPro" id="IPR011009">
    <property type="entry name" value="Kinase-like_dom_sf"/>
</dbReference>
<dbReference type="InterPro" id="IPR002110">
    <property type="entry name" value="Ankyrin_rpt"/>
</dbReference>
<dbReference type="Pfam" id="PF12796">
    <property type="entry name" value="Ank_2"/>
    <property type="match status" value="1"/>
</dbReference>
<keyword evidence="7" id="KW-0040">ANK repeat</keyword>
<dbReference type="EMBL" id="CAJZBQ010000044">
    <property type="protein sequence ID" value="CAG9327628.1"/>
    <property type="molecule type" value="Genomic_DNA"/>
</dbReference>
<dbReference type="SUPFAM" id="SSF54236">
    <property type="entry name" value="Ubiquitin-like"/>
    <property type="match status" value="1"/>
</dbReference>
<dbReference type="Gene3D" id="1.10.510.10">
    <property type="entry name" value="Transferase(Phosphotransferase) domain 1"/>
    <property type="match status" value="1"/>
</dbReference>
<dbReference type="PROSITE" id="PS00108">
    <property type="entry name" value="PROTEIN_KINASE_ST"/>
    <property type="match status" value="1"/>
</dbReference>
<organism evidence="11 12">
    <name type="scientific">Blepharisma stoltei</name>
    <dbReference type="NCBI Taxonomy" id="1481888"/>
    <lineage>
        <taxon>Eukaryota</taxon>
        <taxon>Sar</taxon>
        <taxon>Alveolata</taxon>
        <taxon>Ciliophora</taxon>
        <taxon>Postciliodesmatophora</taxon>
        <taxon>Heterotrichea</taxon>
        <taxon>Heterotrichida</taxon>
        <taxon>Blepharismidae</taxon>
        <taxon>Blepharisma</taxon>
    </lineage>
</organism>
<dbReference type="SMART" id="SM00220">
    <property type="entry name" value="S_TKc"/>
    <property type="match status" value="1"/>
</dbReference>
<keyword evidence="12" id="KW-1185">Reference proteome</keyword>
<dbReference type="InterPro" id="IPR000719">
    <property type="entry name" value="Prot_kinase_dom"/>
</dbReference>
<dbReference type="PROSITE" id="PS00107">
    <property type="entry name" value="PROTEIN_KINASE_ATP"/>
    <property type="match status" value="1"/>
</dbReference>
<dbReference type="InterPro" id="IPR036770">
    <property type="entry name" value="Ankyrin_rpt-contain_sf"/>
</dbReference>
<evidence type="ECO:0000256" key="4">
    <source>
        <dbReference type="ARBA" id="ARBA00022741"/>
    </source>
</evidence>
<dbReference type="AlphaFoldDB" id="A0AAU9JK54"/>
<proteinExistence type="predicted"/>
<name>A0AAU9JK54_9CILI</name>
<dbReference type="GO" id="GO:0005524">
    <property type="term" value="F:ATP binding"/>
    <property type="evidence" value="ECO:0007669"/>
    <property type="project" value="UniProtKB-UniRule"/>
</dbReference>
<dbReference type="InterPro" id="IPR000626">
    <property type="entry name" value="Ubiquitin-like_dom"/>
</dbReference>
<keyword evidence="4 8" id="KW-0547">Nucleotide-binding</keyword>
<dbReference type="FunFam" id="1.10.510.10:FF:000571">
    <property type="entry name" value="Maternal embryonic leucine zipper kinase"/>
    <property type="match status" value="1"/>
</dbReference>
<dbReference type="GO" id="GO:0005952">
    <property type="term" value="C:cAMP-dependent protein kinase complex"/>
    <property type="evidence" value="ECO:0007669"/>
    <property type="project" value="TreeGrafter"/>
</dbReference>
<evidence type="ECO:0000259" key="10">
    <source>
        <dbReference type="PROSITE" id="PS50053"/>
    </source>
</evidence>
<dbReference type="Gene3D" id="1.25.40.20">
    <property type="entry name" value="Ankyrin repeat-containing domain"/>
    <property type="match status" value="1"/>
</dbReference>
<dbReference type="PANTHER" id="PTHR24353:SF37">
    <property type="entry name" value="CAMP-DEPENDENT PROTEIN KINASE CATALYTIC SUBUNIT PRKX"/>
    <property type="match status" value="1"/>
</dbReference>
<evidence type="ECO:0000256" key="5">
    <source>
        <dbReference type="ARBA" id="ARBA00022777"/>
    </source>
</evidence>
<feature type="repeat" description="ANK" evidence="7">
    <location>
        <begin position="212"/>
        <end position="244"/>
    </location>
</feature>
<keyword evidence="2" id="KW-0723">Serine/threonine-protein kinase</keyword>
<sequence>MIIFIKRRDNSTLELTVDSKLPIWDFKNMISIYTKVPPEDQILTFTLNSSDIVLEDDYNLEFYGVFDNSCIVLNRVNEHSYSAEIKYQSDITNTLENIRRHTIDACWKNDPFDLFFELCAKGDCDAIARELEINERLITIYSSEGWNALHYAAFHGNHILVDFLFDYPIDPNQLTKDKKWSALHLSCIQGHYKCTEALLKHQEIYIDILTEYAGTPLHCACLSNSIENVKLLLSAKANYEIENKDGRIAIEFAFDAGIKDLLNKYMGNNDELSDIFESPLYIPHLFGDRHVWGVLKHSEGVFQIFRSREDYQSQRQNLKSYNLREIREARRCKNRFYHSDQYFYFHIMTNKKSTDIYYCKEEELANRWVRSIFASLLLRKSRSHSFSAKKAILEEFPVSSPDIGYFSFEVDKQIGIGSFGQVYLVKEKSTENIYALKSLSKEKIIKQNVMKHIVNEAKIMHKISFPFIVKLIHSFHSPRTLYLVLEYCQNGSLSSLLKKLDRLPLNFAKIYSAELVVTIEYLHSLNIIYRDLKPENILIDSDWHIKLADFGLATEVTPEKPLSKSFCGSPAYLSPEMLSNHGVGKSADIYGIGCIIYELLAGYSPYYSDKLPELIQRIQSSKLKFPYYVDKIAKNLIKKLLIRDPGQRPSFAEIKSHAFFEGIDWDSLALGQLPEFDPENLQIN</sequence>
<reference evidence="11" key="1">
    <citation type="submission" date="2021-09" db="EMBL/GenBank/DDBJ databases">
        <authorList>
            <consortium name="AG Swart"/>
            <person name="Singh M."/>
            <person name="Singh A."/>
            <person name="Seah K."/>
            <person name="Emmerich C."/>
        </authorList>
    </citation>
    <scope>NUCLEOTIDE SEQUENCE</scope>
    <source>
        <strain evidence="11">ATCC30299</strain>
    </source>
</reference>
<dbReference type="PANTHER" id="PTHR24353">
    <property type="entry name" value="CYCLIC NUCLEOTIDE-DEPENDENT PROTEIN KINASE"/>
    <property type="match status" value="1"/>
</dbReference>
<dbReference type="SUPFAM" id="SSF56112">
    <property type="entry name" value="Protein kinase-like (PK-like)"/>
    <property type="match status" value="1"/>
</dbReference>
<dbReference type="SMART" id="SM00248">
    <property type="entry name" value="ANK"/>
    <property type="match status" value="3"/>
</dbReference>
<keyword evidence="3" id="KW-0808">Transferase</keyword>
<evidence type="ECO:0000256" key="3">
    <source>
        <dbReference type="ARBA" id="ARBA00022679"/>
    </source>
</evidence>
<evidence type="ECO:0000313" key="11">
    <source>
        <dbReference type="EMBL" id="CAG9327628.1"/>
    </source>
</evidence>
<evidence type="ECO:0000256" key="8">
    <source>
        <dbReference type="PROSITE-ProRule" id="PRU10141"/>
    </source>
</evidence>
<dbReference type="PROSITE" id="PS50053">
    <property type="entry name" value="UBIQUITIN_2"/>
    <property type="match status" value="1"/>
</dbReference>
<keyword evidence="6 8" id="KW-0067">ATP-binding</keyword>